<dbReference type="Pfam" id="PF13807">
    <property type="entry name" value="GNVR"/>
    <property type="match status" value="1"/>
</dbReference>
<feature type="domain" description="Tyrosine-protein kinase G-rich" evidence="5">
    <location>
        <begin position="433"/>
        <end position="508"/>
    </location>
</feature>
<keyword evidence="3" id="KW-0175">Coiled coil</keyword>
<dbReference type="InterPro" id="IPR050445">
    <property type="entry name" value="Bact_polysacc_biosynth/exp"/>
</dbReference>
<evidence type="ECO:0000259" key="5">
    <source>
        <dbReference type="Pfam" id="PF13807"/>
    </source>
</evidence>
<dbReference type="SUPFAM" id="SSF52540">
    <property type="entry name" value="P-loop containing nucleoside triphosphate hydrolases"/>
    <property type="match status" value="1"/>
</dbReference>
<evidence type="ECO:0000256" key="2">
    <source>
        <dbReference type="ARBA" id="ARBA00022840"/>
    </source>
</evidence>
<dbReference type="OrthoDB" id="9794577at2"/>
<protein>
    <submittedName>
        <fullName evidence="6">Capsular exopolysaccharide family</fullName>
    </submittedName>
</protein>
<sequence length="767" mass="85383">MSMNTKTNQSYVSYQVVDPGGSPIRTHLAPYLRYWPWFALSLALSLVGAYVFLLYKQPVYRIQASLMLQDEKKGSGQTNPLKELEVYSPKKVVENELEVLRSSTLMERVVTNLHLDARYFRKASFGKREIYTESPVWVLVEEGDEALYKKPLTLSFIDNKSVRINDRTYPLNQRIGTPYGQLRILTRKPISPKTEPVIVQAIPLAAAVGMYLDNLKAEPTSKTSTVIRLTLEDAVPKKGEAVLNSLINEYNQASLVDKNKVADNTLKFVENRLQIVSGELATVEKNVETYKSTLGITDLGAQAQSIMQTTTQNDAQLNQVNIQLAALEDLDKFVSTRADKRGSTPATVGLGDPVLLNQIDKLSQLELQRDELRQTSGDQNPKLQSLDQQIKNTQNNIAQNIRTMKSMLNRSKDQYVATNARLEGVIRTVPQKERALLDITRQQTIKNNLYTYLLQKREEMAVTFAAAIADSRTIDAAKSSLGPVKPVGIVIYALFALVGLLVPTAAVAGKGALNTKVLRRNDVEDVTQVPILGEIMNKRNRDVLIVAPNNRSVIAEQIRTIRTNLHLGRGESTDSQVLLFTSSISGEGKSFISLNLGASMALLKQPTVILEMDMRLPRLHQHFDIDNSVGISNYLNGEATLADILKPVPGYPNYFIVPSGPLPPDPSELLSGPNLKQLIGELRERFRYVIIDAPPVGIVTDAQAIAPYSDATLFVVRHGVTPKESLKILDMLHREHRFQNMSIILNAVGGGDGYHFNSKYKNSYSYR</sequence>
<dbReference type="Proteomes" id="UP000219452">
    <property type="component" value="Unassembled WGS sequence"/>
</dbReference>
<dbReference type="PANTHER" id="PTHR32309">
    <property type="entry name" value="TYROSINE-PROTEIN KINASE"/>
    <property type="match status" value="1"/>
</dbReference>
<organism evidence="6 7">
    <name type="scientific">Spirosoma fluviale</name>
    <dbReference type="NCBI Taxonomy" id="1597977"/>
    <lineage>
        <taxon>Bacteria</taxon>
        <taxon>Pseudomonadati</taxon>
        <taxon>Bacteroidota</taxon>
        <taxon>Cytophagia</taxon>
        <taxon>Cytophagales</taxon>
        <taxon>Cytophagaceae</taxon>
        <taxon>Spirosoma</taxon>
    </lineage>
</organism>
<dbReference type="PANTHER" id="PTHR32309:SF13">
    <property type="entry name" value="FERRIC ENTEROBACTIN TRANSPORT PROTEIN FEPE"/>
    <property type="match status" value="1"/>
</dbReference>
<keyword evidence="7" id="KW-1185">Reference proteome</keyword>
<dbReference type="GO" id="GO:0005524">
    <property type="term" value="F:ATP binding"/>
    <property type="evidence" value="ECO:0007669"/>
    <property type="project" value="UniProtKB-KW"/>
</dbReference>
<keyword evidence="4" id="KW-0472">Membrane</keyword>
<evidence type="ECO:0000313" key="7">
    <source>
        <dbReference type="Proteomes" id="UP000219452"/>
    </source>
</evidence>
<dbReference type="CDD" id="cd05387">
    <property type="entry name" value="BY-kinase"/>
    <property type="match status" value="1"/>
</dbReference>
<gene>
    <name evidence="6" type="ORF">SAMN06269250_3770</name>
</gene>
<accession>A0A286G9Z1</accession>
<dbReference type="InterPro" id="IPR032807">
    <property type="entry name" value="GNVR"/>
</dbReference>
<dbReference type="AlphaFoldDB" id="A0A286G9Z1"/>
<evidence type="ECO:0000256" key="4">
    <source>
        <dbReference type="SAM" id="Phobius"/>
    </source>
</evidence>
<reference evidence="7" key="1">
    <citation type="submission" date="2017-09" db="EMBL/GenBank/DDBJ databases">
        <authorList>
            <person name="Varghese N."/>
            <person name="Submissions S."/>
        </authorList>
    </citation>
    <scope>NUCLEOTIDE SEQUENCE [LARGE SCALE GENOMIC DNA]</scope>
    <source>
        <strain evidence="7">DSM 29961</strain>
    </source>
</reference>
<feature type="transmembrane region" description="Helical" evidence="4">
    <location>
        <begin position="34"/>
        <end position="55"/>
    </location>
</feature>
<evidence type="ECO:0000256" key="3">
    <source>
        <dbReference type="SAM" id="Coils"/>
    </source>
</evidence>
<dbReference type="RefSeq" id="WP_097127392.1">
    <property type="nucleotide sequence ID" value="NZ_OCNH01000003.1"/>
</dbReference>
<name>A0A286G9Z1_9BACT</name>
<keyword evidence="1" id="KW-0547">Nucleotide-binding</keyword>
<keyword evidence="4" id="KW-0812">Transmembrane</keyword>
<dbReference type="EMBL" id="OCNH01000003">
    <property type="protein sequence ID" value="SOD92046.1"/>
    <property type="molecule type" value="Genomic_DNA"/>
</dbReference>
<feature type="coiled-coil region" evidence="3">
    <location>
        <begin position="355"/>
        <end position="403"/>
    </location>
</feature>
<feature type="transmembrane region" description="Helical" evidence="4">
    <location>
        <begin position="487"/>
        <end position="509"/>
    </location>
</feature>
<dbReference type="GO" id="GO:0004713">
    <property type="term" value="F:protein tyrosine kinase activity"/>
    <property type="evidence" value="ECO:0007669"/>
    <property type="project" value="TreeGrafter"/>
</dbReference>
<keyword evidence="2" id="KW-0067">ATP-binding</keyword>
<evidence type="ECO:0000256" key="1">
    <source>
        <dbReference type="ARBA" id="ARBA00022741"/>
    </source>
</evidence>
<dbReference type="GO" id="GO:0005886">
    <property type="term" value="C:plasma membrane"/>
    <property type="evidence" value="ECO:0007669"/>
    <property type="project" value="TreeGrafter"/>
</dbReference>
<keyword evidence="4" id="KW-1133">Transmembrane helix</keyword>
<dbReference type="NCBIfam" id="TIGR01007">
    <property type="entry name" value="eps_fam"/>
    <property type="match status" value="1"/>
</dbReference>
<dbReference type="Gene3D" id="3.40.50.300">
    <property type="entry name" value="P-loop containing nucleotide triphosphate hydrolases"/>
    <property type="match status" value="1"/>
</dbReference>
<proteinExistence type="predicted"/>
<dbReference type="InterPro" id="IPR027417">
    <property type="entry name" value="P-loop_NTPase"/>
</dbReference>
<dbReference type="InterPro" id="IPR005702">
    <property type="entry name" value="Wzc-like_C"/>
</dbReference>
<evidence type="ECO:0000313" key="6">
    <source>
        <dbReference type="EMBL" id="SOD92046.1"/>
    </source>
</evidence>